<name>A0A2W4TF31_9GAMM</name>
<dbReference type="AlphaFoldDB" id="A0A2W4TF31"/>
<evidence type="ECO:0000313" key="2">
    <source>
        <dbReference type="Proteomes" id="UP000249396"/>
    </source>
</evidence>
<dbReference type="EMBL" id="QJPH01000269">
    <property type="protein sequence ID" value="PZN81337.1"/>
    <property type="molecule type" value="Genomic_DNA"/>
</dbReference>
<comment type="caution">
    <text evidence="1">The sequence shown here is derived from an EMBL/GenBank/DDBJ whole genome shotgun (WGS) entry which is preliminary data.</text>
</comment>
<proteinExistence type="predicted"/>
<evidence type="ECO:0000313" key="1">
    <source>
        <dbReference type="EMBL" id="PZN81337.1"/>
    </source>
</evidence>
<gene>
    <name evidence="1" type="ORF">DM484_08550</name>
</gene>
<dbReference type="Proteomes" id="UP000249396">
    <property type="component" value="Unassembled WGS sequence"/>
</dbReference>
<reference evidence="1 2" key="1">
    <citation type="journal article" date="2018" name="Aquat. Microb. Ecol.">
        <title>Gammaproteobacterial methanotrophs dominate.</title>
        <authorList>
            <person name="Rissanen A.J."/>
            <person name="Saarenheimo J."/>
            <person name="Tiirola M."/>
            <person name="Peura S."/>
            <person name="Aalto S.L."/>
            <person name="Karvinen A."/>
            <person name="Nykanen H."/>
        </authorList>
    </citation>
    <scope>NUCLEOTIDE SEQUENCE [LARGE SCALE GENOMIC DNA]</scope>
    <source>
        <strain evidence="1">AMbin10</strain>
    </source>
</reference>
<sequence length="116" mass="13301">MEIRKEQIEQMMQLRQKASYERLLRELRRSSPTAVSHLDDERLLAIIEQAARKAKVYGIKNGEATTQFVRIAVFAGLDFDKEPAIAQYLAAPELDPDYKITLLAELVAKKMQEIPK</sequence>
<organism evidence="1 2">
    <name type="scientific">Candidatus Methylumidiphilus alinenensis</name>
    <dbReference type="NCBI Taxonomy" id="2202197"/>
    <lineage>
        <taxon>Bacteria</taxon>
        <taxon>Pseudomonadati</taxon>
        <taxon>Pseudomonadota</taxon>
        <taxon>Gammaproteobacteria</taxon>
        <taxon>Methylococcales</taxon>
        <taxon>Candidatus Methylumidiphilus</taxon>
    </lineage>
</organism>
<accession>A0A2W4TF31</accession>
<protein>
    <submittedName>
        <fullName evidence="1">Uncharacterized protein</fullName>
    </submittedName>
</protein>